<name>A0ABZ2L855_9BACT</name>
<dbReference type="PROSITE" id="PS51257">
    <property type="entry name" value="PROKAR_LIPOPROTEIN"/>
    <property type="match status" value="1"/>
</dbReference>
<evidence type="ECO:0000313" key="2">
    <source>
        <dbReference type="EMBL" id="WXB07118.1"/>
    </source>
</evidence>
<keyword evidence="3" id="KW-1185">Reference proteome</keyword>
<proteinExistence type="predicted"/>
<sequence>MQFVRSSVAVLVCLLVGCAADPETSEPTDVQVQESVSQQAPICPLKWTCDSGRYYGTKAQCETACGVGACYRDYACTGGCVCP</sequence>
<accession>A0ABZ2L855</accession>
<evidence type="ECO:0008006" key="4">
    <source>
        <dbReference type="Google" id="ProtNLM"/>
    </source>
</evidence>
<dbReference type="EMBL" id="CP089983">
    <property type="protein sequence ID" value="WXB07118.1"/>
    <property type="molecule type" value="Genomic_DNA"/>
</dbReference>
<evidence type="ECO:0000256" key="1">
    <source>
        <dbReference type="SAM" id="SignalP"/>
    </source>
</evidence>
<protein>
    <recommendedName>
        <fullName evidence="4">Lipoprotein</fullName>
    </recommendedName>
</protein>
<gene>
    <name evidence="2" type="ORF">LVJ94_07705</name>
</gene>
<dbReference type="Proteomes" id="UP001374803">
    <property type="component" value="Chromosome"/>
</dbReference>
<reference evidence="2" key="1">
    <citation type="submission" date="2021-12" db="EMBL/GenBank/DDBJ databases">
        <title>Discovery of the Pendulisporaceae a myxobacterial family with distinct sporulation behavior and unique specialized metabolism.</title>
        <authorList>
            <person name="Garcia R."/>
            <person name="Popoff A."/>
            <person name="Bader C.D."/>
            <person name="Loehr J."/>
            <person name="Walesch S."/>
            <person name="Walt C."/>
            <person name="Boldt J."/>
            <person name="Bunk B."/>
            <person name="Haeckl F.J.F.P.J."/>
            <person name="Gunesch A.P."/>
            <person name="Birkelbach J."/>
            <person name="Nuebel U."/>
            <person name="Pietschmann T."/>
            <person name="Bach T."/>
            <person name="Mueller R."/>
        </authorList>
    </citation>
    <scope>NUCLEOTIDE SEQUENCE</scope>
    <source>
        <strain evidence="2">MSr11367</strain>
    </source>
</reference>
<feature type="chain" id="PRO_5045506669" description="Lipoprotein" evidence="1">
    <location>
        <begin position="20"/>
        <end position="83"/>
    </location>
</feature>
<feature type="signal peptide" evidence="1">
    <location>
        <begin position="1"/>
        <end position="19"/>
    </location>
</feature>
<organism evidence="2 3">
    <name type="scientific">Pendulispora rubella</name>
    <dbReference type="NCBI Taxonomy" id="2741070"/>
    <lineage>
        <taxon>Bacteria</taxon>
        <taxon>Pseudomonadati</taxon>
        <taxon>Myxococcota</taxon>
        <taxon>Myxococcia</taxon>
        <taxon>Myxococcales</taxon>
        <taxon>Sorangiineae</taxon>
        <taxon>Pendulisporaceae</taxon>
        <taxon>Pendulispora</taxon>
    </lineage>
</organism>
<keyword evidence="1" id="KW-0732">Signal</keyword>
<evidence type="ECO:0000313" key="3">
    <source>
        <dbReference type="Proteomes" id="UP001374803"/>
    </source>
</evidence>
<dbReference type="RefSeq" id="WP_394836778.1">
    <property type="nucleotide sequence ID" value="NZ_CP089929.1"/>
</dbReference>